<proteinExistence type="predicted"/>
<organism evidence="3 4">
    <name type="scientific">Pelagimonas phthalicica</name>
    <dbReference type="NCBI Taxonomy" id="1037362"/>
    <lineage>
        <taxon>Bacteria</taxon>
        <taxon>Pseudomonadati</taxon>
        <taxon>Pseudomonadota</taxon>
        <taxon>Alphaproteobacteria</taxon>
        <taxon>Rhodobacterales</taxon>
        <taxon>Roseobacteraceae</taxon>
        <taxon>Pelagimonas</taxon>
    </lineage>
</organism>
<dbReference type="AlphaFoldDB" id="A0A238J8G4"/>
<sequence length="348" mass="36579">MTSVDVTVRGAGIFGLSIAWACSLRGARVRVVDPFGPGAGASGGLVGALAPHVPENWNPKKAFQLESLLMAETFWAEVEEVGGVSSGYGRTGRLQPVANEAGLDLARARGDGAKGLWQGRAVWEVIRVEEAGSFAPASPSGWLIRDTLTARMSPRRAGGALVAALRARGVEIVQDAADEGQVVWATGWQGLLELNAAMGRKVGDGVKGQSVALRYDARDAPQVFVDGLHIIPHADGTVAIGSTSEREFDDPASVDAQCDTLLERACAAMPDLRGAEEIGRWAGVRPRARSRAPLLGAWPDRKGHFVANGGFKIGFGMAPKVGQVMADLVLEGRDEIPDGFGFAACFGK</sequence>
<dbReference type="OrthoDB" id="7818064at2"/>
<keyword evidence="1 3" id="KW-0560">Oxidoreductase</keyword>
<keyword evidence="4" id="KW-1185">Reference proteome</keyword>
<dbReference type="GO" id="GO:0043799">
    <property type="term" value="F:glycine oxidase activity"/>
    <property type="evidence" value="ECO:0007669"/>
    <property type="project" value="UniProtKB-EC"/>
</dbReference>
<dbReference type="InterPro" id="IPR006076">
    <property type="entry name" value="FAD-dep_OxRdtase"/>
</dbReference>
<dbReference type="EMBL" id="FXXP01000001">
    <property type="protein sequence ID" value="SMX27010.1"/>
    <property type="molecule type" value="Genomic_DNA"/>
</dbReference>
<dbReference type="Gene3D" id="3.30.9.10">
    <property type="entry name" value="D-Amino Acid Oxidase, subunit A, domain 2"/>
    <property type="match status" value="1"/>
</dbReference>
<evidence type="ECO:0000313" key="4">
    <source>
        <dbReference type="Proteomes" id="UP000225972"/>
    </source>
</evidence>
<dbReference type="Pfam" id="PF01266">
    <property type="entry name" value="DAO"/>
    <property type="match status" value="1"/>
</dbReference>
<dbReference type="SUPFAM" id="SSF51971">
    <property type="entry name" value="Nucleotide-binding domain"/>
    <property type="match status" value="1"/>
</dbReference>
<dbReference type="EC" id="1.4.3.19" evidence="3"/>
<dbReference type="GO" id="GO:0005737">
    <property type="term" value="C:cytoplasm"/>
    <property type="evidence" value="ECO:0007669"/>
    <property type="project" value="TreeGrafter"/>
</dbReference>
<reference evidence="4" key="1">
    <citation type="submission" date="2017-05" db="EMBL/GenBank/DDBJ databases">
        <authorList>
            <person name="Rodrigo-Torres L."/>
            <person name="Arahal R. D."/>
            <person name="Lucena T."/>
        </authorList>
    </citation>
    <scope>NUCLEOTIDE SEQUENCE [LARGE SCALE GENOMIC DNA]</scope>
    <source>
        <strain evidence="4">CECT 8649</strain>
    </source>
</reference>
<dbReference type="Gene3D" id="3.50.50.60">
    <property type="entry name" value="FAD/NAD(P)-binding domain"/>
    <property type="match status" value="1"/>
</dbReference>
<dbReference type="InterPro" id="IPR036188">
    <property type="entry name" value="FAD/NAD-bd_sf"/>
</dbReference>
<evidence type="ECO:0000259" key="2">
    <source>
        <dbReference type="Pfam" id="PF01266"/>
    </source>
</evidence>
<evidence type="ECO:0000256" key="1">
    <source>
        <dbReference type="ARBA" id="ARBA00023002"/>
    </source>
</evidence>
<protein>
    <submittedName>
        <fullName evidence="3">Glycine oxidase</fullName>
        <ecNumber evidence="3">1.4.3.19</ecNumber>
    </submittedName>
</protein>
<dbReference type="Proteomes" id="UP000225972">
    <property type="component" value="Unassembled WGS sequence"/>
</dbReference>
<gene>
    <name evidence="3" type="primary">thiO_2</name>
    <name evidence="3" type="ORF">TRP8649_01112</name>
</gene>
<name>A0A238J8G4_9RHOB</name>
<dbReference type="PANTHER" id="PTHR13847">
    <property type="entry name" value="SARCOSINE DEHYDROGENASE-RELATED"/>
    <property type="match status" value="1"/>
</dbReference>
<evidence type="ECO:0000313" key="3">
    <source>
        <dbReference type="EMBL" id="SMX27010.1"/>
    </source>
</evidence>
<accession>A0A238J8G4</accession>
<feature type="domain" description="FAD dependent oxidoreductase" evidence="2">
    <location>
        <begin position="5"/>
        <end position="328"/>
    </location>
</feature>
<dbReference type="PANTHER" id="PTHR13847:SF289">
    <property type="entry name" value="GLYCINE OXIDASE"/>
    <property type="match status" value="1"/>
</dbReference>
<dbReference type="RefSeq" id="WP_099243224.1">
    <property type="nucleotide sequence ID" value="NZ_FXXP01000001.1"/>
</dbReference>